<sequence>MADLNSLTALNTLVSTIAGKHESDAVKADLAIAGTAMSLLVQTLVPRLDPSLNLTAIDAGLAKAFAGITDTVTAIETPVVASNDSSATPEVSANA</sequence>
<protein>
    <submittedName>
        <fullName evidence="1">Uncharacterized protein</fullName>
    </submittedName>
</protein>
<evidence type="ECO:0000313" key="2">
    <source>
        <dbReference type="Proteomes" id="UP001061070"/>
    </source>
</evidence>
<proteinExistence type="predicted"/>
<dbReference type="EMBL" id="BAQW01000013">
    <property type="protein sequence ID" value="GBR15649.1"/>
    <property type="molecule type" value="Genomic_DNA"/>
</dbReference>
<gene>
    <name evidence="1" type="ORF">AA0228_2569</name>
</gene>
<accession>A0ABQ0QEE9</accession>
<reference evidence="1" key="1">
    <citation type="submission" date="2013-04" db="EMBL/GenBank/DDBJ databases">
        <title>The genome sequencing project of 58 acetic acid bacteria.</title>
        <authorList>
            <person name="Okamoto-Kainuma A."/>
            <person name="Ishikawa M."/>
            <person name="Umino S."/>
            <person name="Koizumi Y."/>
            <person name="Shiwa Y."/>
            <person name="Yoshikawa H."/>
            <person name="Matsutani M."/>
            <person name="Matsushita K."/>
        </authorList>
    </citation>
    <scope>NUCLEOTIDE SEQUENCE</scope>
    <source>
        <strain evidence="1">NRIC 0228</strain>
    </source>
</reference>
<dbReference type="RefSeq" id="WP_099182784.1">
    <property type="nucleotide sequence ID" value="NZ_BAQW01000013.1"/>
</dbReference>
<dbReference type="Proteomes" id="UP001061070">
    <property type="component" value="Unassembled WGS sequence"/>
</dbReference>
<keyword evidence="2" id="KW-1185">Reference proteome</keyword>
<evidence type="ECO:0000313" key="1">
    <source>
        <dbReference type="EMBL" id="GBR15649.1"/>
    </source>
</evidence>
<organism evidence="1 2">
    <name type="scientific">Gluconobacter frateurii NRIC 0228</name>
    <dbReference type="NCBI Taxonomy" id="1307946"/>
    <lineage>
        <taxon>Bacteria</taxon>
        <taxon>Pseudomonadati</taxon>
        <taxon>Pseudomonadota</taxon>
        <taxon>Alphaproteobacteria</taxon>
        <taxon>Acetobacterales</taxon>
        <taxon>Acetobacteraceae</taxon>
        <taxon>Gluconobacter</taxon>
    </lineage>
</organism>
<comment type="caution">
    <text evidence="1">The sequence shown here is derived from an EMBL/GenBank/DDBJ whole genome shotgun (WGS) entry which is preliminary data.</text>
</comment>
<name>A0ABQ0QEE9_9PROT</name>